<evidence type="ECO:0000313" key="2">
    <source>
        <dbReference type="RefSeq" id="XP_059606103.1"/>
    </source>
</evidence>
<dbReference type="GeneID" id="84591262"/>
<dbReference type="InterPro" id="IPR036736">
    <property type="entry name" value="ACP-like_sf"/>
</dbReference>
<dbReference type="PROSITE" id="PS50075">
    <property type="entry name" value="CARRIER"/>
    <property type="match status" value="1"/>
</dbReference>
<name>A0AAJ8C029_ASPNG</name>
<dbReference type="RefSeq" id="XP_059606103.1">
    <property type="nucleotide sequence ID" value="XM_059748199.1"/>
</dbReference>
<dbReference type="SUPFAM" id="SSF47336">
    <property type="entry name" value="ACP-like"/>
    <property type="match status" value="1"/>
</dbReference>
<accession>A0AAJ8C029</accession>
<dbReference type="Gene3D" id="1.10.1200.10">
    <property type="entry name" value="ACP-like"/>
    <property type="match status" value="1"/>
</dbReference>
<dbReference type="AlphaFoldDB" id="A0AAJ8C029"/>
<sequence>MSLRKEDISITSSLTALGLNSLVSVEIRRWWRQNLGLEISVLQITSLDSVQQLGVLAIDSLREKHLGGEGQVPAAKKYMTPRWLSPFETDERPAPVAFQRSPRHSWDDKGQYLKVMAGLEPSSKLL</sequence>
<organism evidence="2">
    <name type="scientific">Aspergillus niger</name>
    <dbReference type="NCBI Taxonomy" id="5061"/>
    <lineage>
        <taxon>Eukaryota</taxon>
        <taxon>Fungi</taxon>
        <taxon>Dikarya</taxon>
        <taxon>Ascomycota</taxon>
        <taxon>Pezizomycotina</taxon>
        <taxon>Eurotiomycetes</taxon>
        <taxon>Eurotiomycetidae</taxon>
        <taxon>Eurotiales</taxon>
        <taxon>Aspergillaceae</taxon>
        <taxon>Aspergillus</taxon>
        <taxon>Aspergillus subgen. Circumdati</taxon>
    </lineage>
</organism>
<reference evidence="2" key="2">
    <citation type="submission" date="2025-08" db="UniProtKB">
        <authorList>
            <consortium name="RefSeq"/>
        </authorList>
    </citation>
    <scope>IDENTIFICATION</scope>
</reference>
<protein>
    <recommendedName>
        <fullName evidence="1">Carrier domain-containing protein</fullName>
    </recommendedName>
</protein>
<feature type="domain" description="Carrier" evidence="1">
    <location>
        <begin position="1"/>
        <end position="61"/>
    </location>
</feature>
<evidence type="ECO:0000259" key="1">
    <source>
        <dbReference type="PROSITE" id="PS50075"/>
    </source>
</evidence>
<reference evidence="2" key="1">
    <citation type="submission" date="2025-02" db="EMBL/GenBank/DDBJ databases">
        <authorList>
            <consortium name="NCBI Genome Project"/>
        </authorList>
    </citation>
    <scope>NUCLEOTIDE SEQUENCE</scope>
</reference>
<gene>
    <name evidence="2" type="ORF">An07g01040</name>
</gene>
<dbReference type="InterPro" id="IPR009081">
    <property type="entry name" value="PP-bd_ACP"/>
</dbReference>
<dbReference type="Pfam" id="PF00550">
    <property type="entry name" value="PP-binding"/>
    <property type="match status" value="1"/>
</dbReference>
<dbReference type="VEuPathDB" id="FungiDB:An07g01040"/>
<dbReference type="KEGG" id="ang:An07g01040"/>
<proteinExistence type="predicted"/>